<proteinExistence type="predicted"/>
<dbReference type="AlphaFoldDB" id="Q2JCG6"/>
<organism evidence="2 3">
    <name type="scientific">Frankia casuarinae (strain DSM 45818 / CECT 9043 / HFP020203 / CcI3)</name>
    <dbReference type="NCBI Taxonomy" id="106370"/>
    <lineage>
        <taxon>Bacteria</taxon>
        <taxon>Bacillati</taxon>
        <taxon>Actinomycetota</taxon>
        <taxon>Actinomycetes</taxon>
        <taxon>Frankiales</taxon>
        <taxon>Frankiaceae</taxon>
        <taxon>Frankia</taxon>
    </lineage>
</organism>
<feature type="compositionally biased region" description="Basic residues" evidence="1">
    <location>
        <begin position="149"/>
        <end position="158"/>
    </location>
</feature>
<keyword evidence="3" id="KW-1185">Reference proteome</keyword>
<evidence type="ECO:0000256" key="1">
    <source>
        <dbReference type="SAM" id="MobiDB-lite"/>
    </source>
</evidence>
<accession>Q2JCG6</accession>
<evidence type="ECO:0000313" key="2">
    <source>
        <dbReference type="EMBL" id="ABD11026.1"/>
    </source>
</evidence>
<dbReference type="Proteomes" id="UP000001937">
    <property type="component" value="Chromosome"/>
</dbReference>
<reference evidence="2 3" key="1">
    <citation type="journal article" date="2007" name="Genome Res.">
        <title>Genome characteristics of facultatively symbiotic Frankia sp. strains reflect host range and host plant biogeography.</title>
        <authorList>
            <person name="Normand P."/>
            <person name="Lapierre P."/>
            <person name="Tisa L.S."/>
            <person name="Gogarten J.P."/>
            <person name="Alloisio N."/>
            <person name="Bagnarol E."/>
            <person name="Bassi C.A."/>
            <person name="Berry A.M."/>
            <person name="Bickhart D.M."/>
            <person name="Choisne N."/>
            <person name="Couloux A."/>
            <person name="Cournoyer B."/>
            <person name="Cruveiller S."/>
            <person name="Daubin V."/>
            <person name="Demange N."/>
            <person name="Francino M.P."/>
            <person name="Goltsman E."/>
            <person name="Huang Y."/>
            <person name="Kopp O.R."/>
            <person name="Labarre L."/>
            <person name="Lapidus A."/>
            <person name="Lavire C."/>
            <person name="Marechal J."/>
            <person name="Martinez M."/>
            <person name="Mastronunzio J.E."/>
            <person name="Mullin B.C."/>
            <person name="Niemann J."/>
            <person name="Pujic P."/>
            <person name="Rawnsley T."/>
            <person name="Rouy Z."/>
            <person name="Schenowitz C."/>
            <person name="Sellstedt A."/>
            <person name="Tavares F."/>
            <person name="Tomkins J.P."/>
            <person name="Vallenet D."/>
            <person name="Valverde C."/>
            <person name="Wall L.G."/>
            <person name="Wang Y."/>
            <person name="Medigue C."/>
            <person name="Benson D.R."/>
        </authorList>
    </citation>
    <scope>NUCLEOTIDE SEQUENCE [LARGE SCALE GENOMIC DNA]</scope>
    <source>
        <strain evidence="3">DSM 45818 / CECT 9043 / CcI3</strain>
    </source>
</reference>
<dbReference type="STRING" id="106370.Francci3_1650"/>
<sequence>MFCRRAARERVWDGPTRPGQLTPVRRVYRTGTPRPGGPPRLVVATTDPATLPSTSTWYLATTLPHPDLPTAAASAFPPAAHSEIDRLYGPHGWVEQDYKQITHELGWADVQVRSATAIARHPALVNCAFSLCWHDTPEHPPPHPAAARVRSRPAHCRPGRPASAGSAPA</sequence>
<feature type="region of interest" description="Disordered" evidence="1">
    <location>
        <begin position="140"/>
        <end position="169"/>
    </location>
</feature>
<dbReference type="EMBL" id="CP000249">
    <property type="protein sequence ID" value="ABD11026.1"/>
    <property type="molecule type" value="Genomic_DNA"/>
</dbReference>
<gene>
    <name evidence="2" type="ordered locus">Francci3_1650</name>
</gene>
<dbReference type="KEGG" id="fra:Francci3_1650"/>
<dbReference type="eggNOG" id="COG5659">
    <property type="taxonomic scope" value="Bacteria"/>
</dbReference>
<dbReference type="HOGENOM" id="CLU_1576180_0_0_11"/>
<evidence type="ECO:0000313" key="3">
    <source>
        <dbReference type="Proteomes" id="UP000001937"/>
    </source>
</evidence>
<feature type="compositionally biased region" description="Low complexity" evidence="1">
    <location>
        <begin position="159"/>
        <end position="169"/>
    </location>
</feature>
<name>Q2JCG6_FRACC</name>
<protein>
    <submittedName>
        <fullName evidence="2">Uncharacterized protein</fullName>
    </submittedName>
</protein>